<dbReference type="RefSeq" id="WP_386772522.1">
    <property type="nucleotide sequence ID" value="NZ_JBHRUG010000017.1"/>
</dbReference>
<comment type="cofactor">
    <cofactor evidence="1">
        <name>pyridoxal 5'-phosphate</name>
        <dbReference type="ChEBI" id="CHEBI:597326"/>
    </cofactor>
</comment>
<proteinExistence type="predicted"/>
<evidence type="ECO:0000256" key="8">
    <source>
        <dbReference type="ARBA" id="ARBA00029996"/>
    </source>
</evidence>
<name>A0ABV7LMB1_9GAMM</name>
<dbReference type="InterPro" id="IPR015422">
    <property type="entry name" value="PyrdxlP-dep_Trfase_small"/>
</dbReference>
<dbReference type="Proteomes" id="UP001595579">
    <property type="component" value="Unassembled WGS sequence"/>
</dbReference>
<keyword evidence="6" id="KW-0663">Pyridoxal phosphate</keyword>
<evidence type="ECO:0000256" key="2">
    <source>
        <dbReference type="ARBA" id="ARBA00003444"/>
    </source>
</evidence>
<evidence type="ECO:0000313" key="12">
    <source>
        <dbReference type="Proteomes" id="UP001595579"/>
    </source>
</evidence>
<dbReference type="SUPFAM" id="SSF53383">
    <property type="entry name" value="PLP-dependent transferases"/>
    <property type="match status" value="1"/>
</dbReference>
<feature type="domain" description="Aminotransferase class I/classII large" evidence="10">
    <location>
        <begin position="24"/>
        <end position="354"/>
    </location>
</feature>
<evidence type="ECO:0000256" key="1">
    <source>
        <dbReference type="ARBA" id="ARBA00001933"/>
    </source>
</evidence>
<keyword evidence="5" id="KW-0169">Cobalamin biosynthesis</keyword>
<evidence type="ECO:0000256" key="6">
    <source>
        <dbReference type="ARBA" id="ARBA00022898"/>
    </source>
</evidence>
<dbReference type="Gene3D" id="3.90.1150.10">
    <property type="entry name" value="Aspartate Aminotransferase, domain 1"/>
    <property type="match status" value="1"/>
</dbReference>
<dbReference type="Pfam" id="PF00155">
    <property type="entry name" value="Aminotran_1_2"/>
    <property type="match status" value="1"/>
</dbReference>
<keyword evidence="12" id="KW-1185">Reference proteome</keyword>
<evidence type="ECO:0000256" key="9">
    <source>
        <dbReference type="ARBA" id="ARBA00048531"/>
    </source>
</evidence>
<comment type="function">
    <text evidence="2">Decarboxylates L-threonine-O-3-phosphate to yield (R)-1-amino-2-propanol O-2-phosphate, the precursor for the linkage between the nucleotide loop and the corrin ring in cobalamin.</text>
</comment>
<dbReference type="CDD" id="cd00609">
    <property type="entry name" value="AAT_like"/>
    <property type="match status" value="1"/>
</dbReference>
<evidence type="ECO:0000256" key="4">
    <source>
        <dbReference type="ARBA" id="ARBA00012285"/>
    </source>
</evidence>
<dbReference type="EMBL" id="JBHRUG010000017">
    <property type="protein sequence ID" value="MFC3283455.1"/>
    <property type="molecule type" value="Genomic_DNA"/>
</dbReference>
<dbReference type="Gene3D" id="3.40.640.10">
    <property type="entry name" value="Type I PLP-dependent aspartate aminotransferase-like (Major domain)"/>
    <property type="match status" value="1"/>
</dbReference>
<dbReference type="PANTHER" id="PTHR42885">
    <property type="entry name" value="HISTIDINOL-PHOSPHATE AMINOTRANSFERASE-RELATED"/>
    <property type="match status" value="1"/>
</dbReference>
<reference evidence="12" key="1">
    <citation type="journal article" date="2019" name="Int. J. Syst. Evol. Microbiol.">
        <title>The Global Catalogue of Microorganisms (GCM) 10K type strain sequencing project: providing services to taxonomists for standard genome sequencing and annotation.</title>
        <authorList>
            <consortium name="The Broad Institute Genomics Platform"/>
            <consortium name="The Broad Institute Genome Sequencing Center for Infectious Disease"/>
            <person name="Wu L."/>
            <person name="Ma J."/>
        </authorList>
    </citation>
    <scope>NUCLEOTIDE SEQUENCE [LARGE SCALE GENOMIC DNA]</scope>
    <source>
        <strain evidence="12">CECT 7698</strain>
    </source>
</reference>
<protein>
    <recommendedName>
        <fullName evidence="4">threonine-phosphate decarboxylase</fullName>
        <ecNumber evidence="4">4.1.1.81</ecNumber>
    </recommendedName>
    <alternativeName>
        <fullName evidence="8">L-threonine-O-3-phosphate decarboxylase</fullName>
    </alternativeName>
</protein>
<dbReference type="InterPro" id="IPR015424">
    <property type="entry name" value="PyrdxlP-dep_Trfase"/>
</dbReference>
<evidence type="ECO:0000256" key="3">
    <source>
        <dbReference type="ARBA" id="ARBA00004953"/>
    </source>
</evidence>
<comment type="pathway">
    <text evidence="3">Cofactor biosynthesis; adenosylcobalamin biosynthesis.</text>
</comment>
<gene>
    <name evidence="11" type="primary">cobD</name>
    <name evidence="11" type="ORF">ACFOEV_07530</name>
</gene>
<dbReference type="InterPro" id="IPR004839">
    <property type="entry name" value="Aminotransferase_I/II_large"/>
</dbReference>
<accession>A0ABV7LMB1</accession>
<dbReference type="NCBIfam" id="TIGR01140">
    <property type="entry name" value="L_thr_O3P_dcar"/>
    <property type="match status" value="1"/>
</dbReference>
<evidence type="ECO:0000259" key="10">
    <source>
        <dbReference type="Pfam" id="PF00155"/>
    </source>
</evidence>
<evidence type="ECO:0000256" key="5">
    <source>
        <dbReference type="ARBA" id="ARBA00022573"/>
    </source>
</evidence>
<comment type="caution">
    <text evidence="11">The sequence shown here is derived from an EMBL/GenBank/DDBJ whole genome shotgun (WGS) entry which is preliminary data.</text>
</comment>
<dbReference type="InterPro" id="IPR015421">
    <property type="entry name" value="PyrdxlP-dep_Trfase_major"/>
</dbReference>
<organism evidence="11 12">
    <name type="scientific">Litchfieldella rifensis</name>
    <dbReference type="NCBI Taxonomy" id="762643"/>
    <lineage>
        <taxon>Bacteria</taxon>
        <taxon>Pseudomonadati</taxon>
        <taxon>Pseudomonadota</taxon>
        <taxon>Gammaproteobacteria</taxon>
        <taxon>Oceanospirillales</taxon>
        <taxon>Halomonadaceae</taxon>
        <taxon>Litchfieldella</taxon>
    </lineage>
</organism>
<dbReference type="EC" id="4.1.1.81" evidence="4"/>
<dbReference type="PROSITE" id="PS00105">
    <property type="entry name" value="AA_TRANSFER_CLASS_1"/>
    <property type="match status" value="1"/>
</dbReference>
<sequence length="361" mass="39841">MQWPSHGGRPEQLLARFGLAADREILDFSANINPLGPPAWLKDRLIAGLDGLDVYPDPGYLEARCAIAEAENLDSAQVLLTNGGAEAVFLAARLHAGQTATIVQPTFVEYERACRHYGLRVADLPLSPDNSFSLDETRASRAMEGSDVLFVCRPNNPTGTLIERSLVERLLEAGRRLDCTLVVDEAFVDFLTDPVERLTPLLARYPNLILLRSMTKLYAIPGLRLGYLLGSPEVVRHAAALQMPWSVNSLAAALVEPLLADSGFVARTHRWLQEERLRLHEAFARLGFQVTPSQVNFLLLRDARCPSATGKLFEFLLHAGILARHTHNFRGLDGAWLRLAVRSREDNGRLLAALGDWSPAG</sequence>
<dbReference type="PANTHER" id="PTHR42885:SF1">
    <property type="entry name" value="THREONINE-PHOSPHATE DECARBOXYLASE"/>
    <property type="match status" value="1"/>
</dbReference>
<evidence type="ECO:0000313" key="11">
    <source>
        <dbReference type="EMBL" id="MFC3283455.1"/>
    </source>
</evidence>
<comment type="catalytic activity">
    <reaction evidence="9">
        <text>O-phospho-L-threonine + H(+) = (R)-1-aminopropan-2-yl phosphate + CO2</text>
        <dbReference type="Rhea" id="RHEA:11492"/>
        <dbReference type="ChEBI" id="CHEBI:15378"/>
        <dbReference type="ChEBI" id="CHEBI:16526"/>
        <dbReference type="ChEBI" id="CHEBI:58563"/>
        <dbReference type="ChEBI" id="CHEBI:58675"/>
        <dbReference type="EC" id="4.1.1.81"/>
    </reaction>
</comment>
<keyword evidence="7 11" id="KW-0456">Lyase</keyword>
<evidence type="ECO:0000256" key="7">
    <source>
        <dbReference type="ARBA" id="ARBA00023239"/>
    </source>
</evidence>
<dbReference type="InterPro" id="IPR005860">
    <property type="entry name" value="CobD"/>
</dbReference>
<dbReference type="GO" id="GO:0048472">
    <property type="term" value="F:threonine-phosphate decarboxylase activity"/>
    <property type="evidence" value="ECO:0007669"/>
    <property type="project" value="UniProtKB-EC"/>
</dbReference>
<dbReference type="InterPro" id="IPR004838">
    <property type="entry name" value="NHTrfase_class1_PyrdxlP-BS"/>
</dbReference>